<feature type="domain" description="Histone deacetylase" evidence="3">
    <location>
        <begin position="83"/>
        <end position="379"/>
    </location>
</feature>
<dbReference type="GO" id="GO:0000118">
    <property type="term" value="C:histone deacetylase complex"/>
    <property type="evidence" value="ECO:0007669"/>
    <property type="project" value="TreeGrafter"/>
</dbReference>
<evidence type="ECO:0000313" key="4">
    <source>
        <dbReference type="EMBL" id="KAG5188298.1"/>
    </source>
</evidence>
<dbReference type="EMBL" id="JAFCMP010000072">
    <property type="protein sequence ID" value="KAG5188298.1"/>
    <property type="molecule type" value="Genomic_DNA"/>
</dbReference>
<dbReference type="InterPro" id="IPR037138">
    <property type="entry name" value="His_deacetylse_dom_sf"/>
</dbReference>
<dbReference type="Proteomes" id="UP000664859">
    <property type="component" value="Unassembled WGS sequence"/>
</dbReference>
<dbReference type="GO" id="GO:0016787">
    <property type="term" value="F:hydrolase activity"/>
    <property type="evidence" value="ECO:0007669"/>
    <property type="project" value="UniProtKB-KW"/>
</dbReference>
<dbReference type="GO" id="GO:0040029">
    <property type="term" value="P:epigenetic regulation of gene expression"/>
    <property type="evidence" value="ECO:0007669"/>
    <property type="project" value="TreeGrafter"/>
</dbReference>
<gene>
    <name evidence="4" type="ORF">JKP88DRAFT_267619</name>
</gene>
<keyword evidence="1" id="KW-0378">Hydrolase</keyword>
<organism evidence="4 5">
    <name type="scientific">Tribonema minus</name>
    <dbReference type="NCBI Taxonomy" id="303371"/>
    <lineage>
        <taxon>Eukaryota</taxon>
        <taxon>Sar</taxon>
        <taxon>Stramenopiles</taxon>
        <taxon>Ochrophyta</taxon>
        <taxon>PX clade</taxon>
        <taxon>Xanthophyceae</taxon>
        <taxon>Tribonematales</taxon>
        <taxon>Tribonemataceae</taxon>
        <taxon>Tribonema</taxon>
    </lineage>
</organism>
<dbReference type="Gene3D" id="3.40.800.20">
    <property type="entry name" value="Histone deacetylase domain"/>
    <property type="match status" value="1"/>
</dbReference>
<feature type="signal peptide" evidence="2">
    <location>
        <begin position="1"/>
        <end position="19"/>
    </location>
</feature>
<evidence type="ECO:0000259" key="3">
    <source>
        <dbReference type="Pfam" id="PF00850"/>
    </source>
</evidence>
<proteinExistence type="predicted"/>
<dbReference type="OrthoDB" id="424012at2759"/>
<feature type="chain" id="PRO_5032991250" description="Histone deacetylase domain-containing protein" evidence="2">
    <location>
        <begin position="20"/>
        <end position="398"/>
    </location>
</feature>
<sequence length="398" mass="43046">MASWLLLCLLALCAQLAKGMSIASPPRTLPTTIASSPRWSTKYWSEHGDKFYQEQFGEAKEDQLPVVYHDCYNIGFFGLERLHPFDSFKFRRIRDGLVAAGIVKKDATVTPKPATRRALSLIHTPEYLGSLDSPANMARIAEFPPLAFMPAWMVRSKFTEPNLHHVGGTILAGKLALDRGWAVSLGGGMHHAHASGGGGWCVFADVVLSYQHLRLAFPERVARVLIVDLDVHQGNGHERDKLTMGDTGATVFTLDAFRPVLFPQDTYATSAIDVRVNLTGCETDSEYLKRIEAALAEALGGGQPGGKEGAPPFDICYYIAGTDILVGDPLGGMNISPEGVAKRDEAVWRACANAGVPLVHLLAGGYTKPLSANTCVSSFVNLHKKGLMTVKETAEKGA</sequence>
<dbReference type="Pfam" id="PF00850">
    <property type="entry name" value="Hist_deacetyl"/>
    <property type="match status" value="1"/>
</dbReference>
<reference evidence="4" key="1">
    <citation type="submission" date="2021-02" db="EMBL/GenBank/DDBJ databases">
        <title>First Annotated Genome of the Yellow-green Alga Tribonema minus.</title>
        <authorList>
            <person name="Mahan K.M."/>
        </authorList>
    </citation>
    <scope>NUCLEOTIDE SEQUENCE</scope>
    <source>
        <strain evidence="4">UTEX B ZZ1240</strain>
    </source>
</reference>
<dbReference type="GO" id="GO:0004407">
    <property type="term" value="F:histone deacetylase activity"/>
    <property type="evidence" value="ECO:0007669"/>
    <property type="project" value="InterPro"/>
</dbReference>
<dbReference type="PRINTS" id="PR01270">
    <property type="entry name" value="HDASUPER"/>
</dbReference>
<dbReference type="PANTHER" id="PTHR10625:SF23">
    <property type="entry name" value="HISTONE DEACETYLASE 11"/>
    <property type="match status" value="1"/>
</dbReference>
<dbReference type="CDD" id="cd09993">
    <property type="entry name" value="HDAC_classIV"/>
    <property type="match status" value="1"/>
</dbReference>
<comment type="caution">
    <text evidence="4">The sequence shown here is derived from an EMBL/GenBank/DDBJ whole genome shotgun (WGS) entry which is preliminary data.</text>
</comment>
<dbReference type="SUPFAM" id="SSF52768">
    <property type="entry name" value="Arginase/deacetylase"/>
    <property type="match status" value="1"/>
</dbReference>
<protein>
    <recommendedName>
        <fullName evidence="3">Histone deacetylase domain-containing protein</fullName>
    </recommendedName>
</protein>
<accession>A0A835ZG23</accession>
<name>A0A835ZG23_9STRA</name>
<evidence type="ECO:0000256" key="1">
    <source>
        <dbReference type="ARBA" id="ARBA00022801"/>
    </source>
</evidence>
<dbReference type="InterPro" id="IPR044150">
    <property type="entry name" value="HDAC_classIV"/>
</dbReference>
<dbReference type="InterPro" id="IPR023696">
    <property type="entry name" value="Ureohydrolase_dom_sf"/>
</dbReference>
<evidence type="ECO:0000256" key="2">
    <source>
        <dbReference type="SAM" id="SignalP"/>
    </source>
</evidence>
<dbReference type="PANTHER" id="PTHR10625">
    <property type="entry name" value="HISTONE DEACETYLASE HDAC1-RELATED"/>
    <property type="match status" value="1"/>
</dbReference>
<keyword evidence="2" id="KW-0732">Signal</keyword>
<dbReference type="AlphaFoldDB" id="A0A835ZG23"/>
<dbReference type="InterPro" id="IPR000286">
    <property type="entry name" value="HDACs"/>
</dbReference>
<evidence type="ECO:0000313" key="5">
    <source>
        <dbReference type="Proteomes" id="UP000664859"/>
    </source>
</evidence>
<keyword evidence="5" id="KW-1185">Reference proteome</keyword>
<dbReference type="InterPro" id="IPR023801">
    <property type="entry name" value="His_deacetylse_dom"/>
</dbReference>